<sequence length="121" mass="13613">MVMCFAPTYTNERRKWIKLIRRKDREPSKYSRICSCHFASGDRRNGPTIFSYNVGKRFESTEQKIKRKKITQVAESEAGPSGLQQIVTPADKEAPGDEAMTSTQLNTSQPLTPEKISGIGC</sequence>
<gene>
    <name evidence="7" type="ORF">NQ317_010976</name>
</gene>
<reference evidence="7" key="1">
    <citation type="journal article" date="2023" name="Insect Mol. Biol.">
        <title>Genome sequencing provides insights into the evolution of gene families encoding plant cell wall-degrading enzymes in longhorned beetles.</title>
        <authorList>
            <person name="Shin N.R."/>
            <person name="Okamura Y."/>
            <person name="Kirsch R."/>
            <person name="Pauchet Y."/>
        </authorList>
    </citation>
    <scope>NUCLEOTIDE SEQUENCE</scope>
    <source>
        <strain evidence="7">MMC_N1</strain>
    </source>
</reference>
<keyword evidence="8" id="KW-1185">Reference proteome</keyword>
<keyword evidence="3" id="KW-0862">Zinc</keyword>
<organism evidence="7 8">
    <name type="scientific">Molorchus minor</name>
    <dbReference type="NCBI Taxonomy" id="1323400"/>
    <lineage>
        <taxon>Eukaryota</taxon>
        <taxon>Metazoa</taxon>
        <taxon>Ecdysozoa</taxon>
        <taxon>Arthropoda</taxon>
        <taxon>Hexapoda</taxon>
        <taxon>Insecta</taxon>
        <taxon>Pterygota</taxon>
        <taxon>Neoptera</taxon>
        <taxon>Endopterygota</taxon>
        <taxon>Coleoptera</taxon>
        <taxon>Polyphaga</taxon>
        <taxon>Cucujiformia</taxon>
        <taxon>Chrysomeloidea</taxon>
        <taxon>Cerambycidae</taxon>
        <taxon>Lamiinae</taxon>
        <taxon>Monochamini</taxon>
        <taxon>Molorchus</taxon>
    </lineage>
</organism>
<feature type="region of interest" description="Disordered" evidence="5">
    <location>
        <begin position="71"/>
        <end position="121"/>
    </location>
</feature>
<comment type="caution">
    <text evidence="7">The sequence shown here is derived from an EMBL/GenBank/DDBJ whole genome shotgun (WGS) entry which is preliminary data.</text>
</comment>
<name>A0ABQ9J4A0_9CUCU</name>
<dbReference type="Proteomes" id="UP001162164">
    <property type="component" value="Unassembled WGS sequence"/>
</dbReference>
<evidence type="ECO:0000256" key="2">
    <source>
        <dbReference type="ARBA" id="ARBA00022771"/>
    </source>
</evidence>
<dbReference type="Pfam" id="PF05485">
    <property type="entry name" value="THAP"/>
    <property type="match status" value="1"/>
</dbReference>
<keyword evidence="4" id="KW-0238">DNA-binding</keyword>
<feature type="compositionally biased region" description="Polar residues" evidence="5">
    <location>
        <begin position="100"/>
        <end position="111"/>
    </location>
</feature>
<protein>
    <recommendedName>
        <fullName evidence="6">THAP-type domain-containing protein</fullName>
    </recommendedName>
</protein>
<evidence type="ECO:0000256" key="1">
    <source>
        <dbReference type="ARBA" id="ARBA00022723"/>
    </source>
</evidence>
<keyword evidence="1" id="KW-0479">Metal-binding</keyword>
<evidence type="ECO:0000313" key="7">
    <source>
        <dbReference type="EMBL" id="KAJ8971906.1"/>
    </source>
</evidence>
<evidence type="ECO:0000259" key="6">
    <source>
        <dbReference type="Pfam" id="PF05485"/>
    </source>
</evidence>
<evidence type="ECO:0000256" key="5">
    <source>
        <dbReference type="SAM" id="MobiDB-lite"/>
    </source>
</evidence>
<keyword evidence="2" id="KW-0863">Zinc-finger</keyword>
<accession>A0ABQ9J4A0</accession>
<proteinExistence type="predicted"/>
<evidence type="ECO:0000313" key="8">
    <source>
        <dbReference type="Proteomes" id="UP001162164"/>
    </source>
</evidence>
<dbReference type="EMBL" id="JAPWTJ010001419">
    <property type="protein sequence ID" value="KAJ8971906.1"/>
    <property type="molecule type" value="Genomic_DNA"/>
</dbReference>
<evidence type="ECO:0000256" key="3">
    <source>
        <dbReference type="ARBA" id="ARBA00022833"/>
    </source>
</evidence>
<dbReference type="InterPro" id="IPR006612">
    <property type="entry name" value="THAP_Znf"/>
</dbReference>
<dbReference type="SUPFAM" id="SSF57716">
    <property type="entry name" value="Glucocorticoid receptor-like (DNA-binding domain)"/>
    <property type="match status" value="1"/>
</dbReference>
<feature type="domain" description="THAP-type" evidence="6">
    <location>
        <begin position="7"/>
        <end position="54"/>
    </location>
</feature>
<evidence type="ECO:0000256" key="4">
    <source>
        <dbReference type="ARBA" id="ARBA00023125"/>
    </source>
</evidence>